<reference evidence="7" key="1">
    <citation type="journal article" date="2019" name="Int. J. Syst. Evol. Microbiol.">
        <title>The Global Catalogue of Microorganisms (GCM) 10K type strain sequencing project: providing services to taxonomists for standard genome sequencing and annotation.</title>
        <authorList>
            <consortium name="The Broad Institute Genomics Platform"/>
            <consortium name="The Broad Institute Genome Sequencing Center for Infectious Disease"/>
            <person name="Wu L."/>
            <person name="Ma J."/>
        </authorList>
    </citation>
    <scope>NUCLEOTIDE SEQUENCE [LARGE SCALE GENOMIC DNA]</scope>
    <source>
        <strain evidence="7">CCM 8391</strain>
    </source>
</reference>
<proteinExistence type="inferred from homology"/>
<comment type="pathway">
    <text evidence="1">Organosulfur degradation.</text>
</comment>
<dbReference type="InterPro" id="IPR015943">
    <property type="entry name" value="WD40/YVTN_repeat-like_dom_sf"/>
</dbReference>
<sequence length="470" mass="51644">MAHPATDPTFYRSAAEAAAAPAEELAYVVAFDRAAERHDAMTVVDVQPDSPTYGKVVGWTEMPGYGDELHHFGWNACSSALKHEGHGMDGLSRRHLLVPGLRSSNIYVLDIQPDPRSPRLVKTIDAHELSSKAGHSRPHTLHCGPDGVFLTCLGGGEGDDDGPGGIALLDHSTFDVLRAWETDRGPQHFHYDAWWHLNQNVLISSEWGSPSMIENGLVPELLLGGKYGHAIHFWDLDKGVHQQRVDLGAQHQMALEVRPSHDPEATWGFLGVVVSTEDLSGSVWRWFRGDGEWKVEKVITIPAEPADPDLLPPALKPFGAVPPIVTDIDLSVDDRFLYVACWGTGEMKQFDVSDPAQPRQSGSVRLGGIVERRAHPADPDTPLSGAPQMVEVSRDGRRVYFTNSLYGAWDDQFYPDGVGAWMVKLDADPGGGISIDERFFPHGDDFRGLRPHQIRLQGGDASSDSYCYRA</sequence>
<dbReference type="Proteomes" id="UP001596302">
    <property type="component" value="Unassembled WGS sequence"/>
</dbReference>
<dbReference type="Pfam" id="PF05694">
    <property type="entry name" value="SBP56"/>
    <property type="match status" value="1"/>
</dbReference>
<gene>
    <name evidence="6" type="ORF">ACFQE5_16205</name>
</gene>
<name>A0ABW1J4K5_9PSEU</name>
<comment type="similarity">
    <text evidence="2">Belongs to the selenium-binding protein family.</text>
</comment>
<dbReference type="RefSeq" id="WP_379586014.1">
    <property type="nucleotide sequence ID" value="NZ_JBHSQW010000034.1"/>
</dbReference>
<dbReference type="InterPro" id="IPR008826">
    <property type="entry name" value="Se-bd"/>
</dbReference>
<dbReference type="PANTHER" id="PTHR23300">
    <property type="entry name" value="METHANETHIOL OXIDASE"/>
    <property type="match status" value="1"/>
</dbReference>
<evidence type="ECO:0000256" key="2">
    <source>
        <dbReference type="ARBA" id="ARBA00005606"/>
    </source>
</evidence>
<keyword evidence="7" id="KW-1185">Reference proteome</keyword>
<dbReference type="SUPFAM" id="SSF75011">
    <property type="entry name" value="3-carboxy-cis,cis-mucoante lactonizing enzyme"/>
    <property type="match status" value="1"/>
</dbReference>
<evidence type="ECO:0000256" key="3">
    <source>
        <dbReference type="ARBA" id="ARBA00012510"/>
    </source>
</evidence>
<comment type="caution">
    <text evidence="6">The sequence shown here is derived from an EMBL/GenBank/DDBJ whole genome shotgun (WGS) entry which is preliminary data.</text>
</comment>
<organism evidence="6 7">
    <name type="scientific">Pseudonocardia hispaniensis</name>
    <dbReference type="NCBI Taxonomy" id="904933"/>
    <lineage>
        <taxon>Bacteria</taxon>
        <taxon>Bacillati</taxon>
        <taxon>Actinomycetota</taxon>
        <taxon>Actinomycetes</taxon>
        <taxon>Pseudonocardiales</taxon>
        <taxon>Pseudonocardiaceae</taxon>
        <taxon>Pseudonocardia</taxon>
    </lineage>
</organism>
<accession>A0ABW1J4K5</accession>
<evidence type="ECO:0000256" key="1">
    <source>
        <dbReference type="ARBA" id="ARBA00005177"/>
    </source>
</evidence>
<comment type="catalytic activity">
    <reaction evidence="5">
        <text>methanethiol + O2 + H2O = hydrogen sulfide + formaldehyde + H2O2 + H(+)</text>
        <dbReference type="Rhea" id="RHEA:11812"/>
        <dbReference type="ChEBI" id="CHEBI:15377"/>
        <dbReference type="ChEBI" id="CHEBI:15378"/>
        <dbReference type="ChEBI" id="CHEBI:15379"/>
        <dbReference type="ChEBI" id="CHEBI:16007"/>
        <dbReference type="ChEBI" id="CHEBI:16240"/>
        <dbReference type="ChEBI" id="CHEBI:16842"/>
        <dbReference type="ChEBI" id="CHEBI:29919"/>
        <dbReference type="EC" id="1.8.3.4"/>
    </reaction>
</comment>
<evidence type="ECO:0000256" key="4">
    <source>
        <dbReference type="ARBA" id="ARBA00015601"/>
    </source>
</evidence>
<dbReference type="PANTHER" id="PTHR23300:SF0">
    <property type="entry name" value="METHANETHIOL OXIDASE"/>
    <property type="match status" value="1"/>
</dbReference>
<evidence type="ECO:0000256" key="5">
    <source>
        <dbReference type="ARBA" id="ARBA00047539"/>
    </source>
</evidence>
<dbReference type="Gene3D" id="2.130.10.10">
    <property type="entry name" value="YVTN repeat-like/Quinoprotein amine dehydrogenase"/>
    <property type="match status" value="1"/>
</dbReference>
<dbReference type="EMBL" id="JBHSQW010000034">
    <property type="protein sequence ID" value="MFC5995756.1"/>
    <property type="molecule type" value="Genomic_DNA"/>
</dbReference>
<dbReference type="EC" id="1.8.3.4" evidence="3"/>
<evidence type="ECO:0000313" key="6">
    <source>
        <dbReference type="EMBL" id="MFC5995756.1"/>
    </source>
</evidence>
<protein>
    <recommendedName>
        <fullName evidence="4">Methanethiol oxidase</fullName>
        <ecNumber evidence="3">1.8.3.4</ecNumber>
    </recommendedName>
</protein>
<evidence type="ECO:0000313" key="7">
    <source>
        <dbReference type="Proteomes" id="UP001596302"/>
    </source>
</evidence>